<comment type="similarity">
    <text evidence="2 5">Belongs to the universal ribosomal protein uL10 family.</text>
</comment>
<organism evidence="8 9">
    <name type="scientific">Besnoitia besnoiti</name>
    <name type="common">Apicomplexan protozoan</name>
    <dbReference type="NCBI Taxonomy" id="94643"/>
    <lineage>
        <taxon>Eukaryota</taxon>
        <taxon>Sar</taxon>
        <taxon>Alveolata</taxon>
        <taxon>Apicomplexa</taxon>
        <taxon>Conoidasida</taxon>
        <taxon>Coccidia</taxon>
        <taxon>Eucoccidiorida</taxon>
        <taxon>Eimeriorina</taxon>
        <taxon>Sarcocystidae</taxon>
        <taxon>Besnoitia</taxon>
    </lineage>
</organism>
<evidence type="ECO:0000256" key="6">
    <source>
        <dbReference type="SAM" id="MobiDB-lite"/>
    </source>
</evidence>
<keyword evidence="4 5" id="KW-0539">Nucleus</keyword>
<dbReference type="GO" id="GO:0006364">
    <property type="term" value="P:rRNA processing"/>
    <property type="evidence" value="ECO:0007669"/>
    <property type="project" value="TreeGrafter"/>
</dbReference>
<comment type="subcellular location">
    <subcellularLocation>
        <location evidence="5">Cytoplasm</location>
    </subcellularLocation>
    <subcellularLocation>
        <location evidence="5">Nucleus</location>
        <location evidence="5">Nucleolus</location>
    </subcellularLocation>
</comment>
<dbReference type="GO" id="GO:0000027">
    <property type="term" value="P:ribosomal large subunit assembly"/>
    <property type="evidence" value="ECO:0007669"/>
    <property type="project" value="InterPro"/>
</dbReference>
<dbReference type="GO" id="GO:0005737">
    <property type="term" value="C:cytoplasm"/>
    <property type="evidence" value="ECO:0007669"/>
    <property type="project" value="UniProtKB-SubCell"/>
</dbReference>
<dbReference type="GO" id="GO:0030687">
    <property type="term" value="C:preribosome, large subunit precursor"/>
    <property type="evidence" value="ECO:0007669"/>
    <property type="project" value="TreeGrafter"/>
</dbReference>
<dbReference type="GO" id="GO:0000956">
    <property type="term" value="P:nuclear-transcribed mRNA catabolic process"/>
    <property type="evidence" value="ECO:0007669"/>
    <property type="project" value="TreeGrafter"/>
</dbReference>
<feature type="region of interest" description="Disordered" evidence="6">
    <location>
        <begin position="1"/>
        <end position="26"/>
    </location>
</feature>
<comment type="caution">
    <text evidence="8">The sequence shown here is derived from an EMBL/GenBank/DDBJ whole genome shotgun (WGS) entry which is preliminary data.</text>
</comment>
<comment type="function">
    <text evidence="1 5">Component of the ribosome assembly machinery. Nuclear paralog of the ribosomal protein P0, it binds pre-60S subunits at an early stage of assembly in the nucleolus, and is replaced by P0 in cytoplasmic pre-60S subunits and mature 80S ribosomes.</text>
</comment>
<dbReference type="Proteomes" id="UP000224006">
    <property type="component" value="Chromosome VIII"/>
</dbReference>
<evidence type="ECO:0000256" key="1">
    <source>
        <dbReference type="ARBA" id="ARBA00004046"/>
    </source>
</evidence>
<dbReference type="Gene3D" id="3.90.105.20">
    <property type="match status" value="1"/>
</dbReference>
<dbReference type="FunFam" id="3.90.105.20:FF:000003">
    <property type="entry name" value="Ribosome assembly factor mrt4"/>
    <property type="match status" value="1"/>
</dbReference>
<evidence type="ECO:0000259" key="7">
    <source>
        <dbReference type="Pfam" id="PF17777"/>
    </source>
</evidence>
<dbReference type="GeneID" id="40313304"/>
<feature type="domain" description="Large ribosomal subunit protein uL10-like insertion" evidence="7">
    <location>
        <begin position="132"/>
        <end position="204"/>
    </location>
</feature>
<name>A0A2A9M5F9_BESBE</name>
<dbReference type="OrthoDB" id="10262308at2759"/>
<keyword evidence="5" id="KW-0690">Ribosome biogenesis</keyword>
<sequence length="231" mass="26212">MPVSKRSKVVSLTKVKKHKSRGESGREVKEQWMDSVRTACEEEDQHVYLVEFVNQRNSLLKLVRDLIKPGKVFYGKNKVIQRALGTSATTECLPNIYKLSKHLTGHRALLVCKHPMDKLRPQLQKLQAKDFARAGFVATEDLQLKEGSDALAHFPHSLEQRFRSLGIPTLLKNGKIILLGDYTVCKKGQPLTPEQAQILKHLGVKMAEFHINLLAEWHKGRYRVVDDAALS</sequence>
<dbReference type="InterPro" id="IPR043141">
    <property type="entry name" value="Ribosomal_uL10-like_sf"/>
</dbReference>
<dbReference type="Pfam" id="PF17777">
    <property type="entry name" value="RL10P_insert"/>
    <property type="match status" value="1"/>
</dbReference>
<evidence type="ECO:0000313" key="9">
    <source>
        <dbReference type="Proteomes" id="UP000224006"/>
    </source>
</evidence>
<dbReference type="Gene3D" id="3.30.70.1730">
    <property type="match status" value="1"/>
</dbReference>
<accession>A0A2A9M5F9</accession>
<protein>
    <recommendedName>
        <fullName evidence="5">Ribosome assembly factor mrt4</fullName>
    </recommendedName>
</protein>
<dbReference type="PANTHER" id="PTHR45841">
    <property type="entry name" value="MRNA TURNOVER PROTEIN 4 MRTO4"/>
    <property type="match status" value="1"/>
</dbReference>
<dbReference type="CDD" id="cd05796">
    <property type="entry name" value="Ribosomal_P0_like"/>
    <property type="match status" value="1"/>
</dbReference>
<dbReference type="Pfam" id="PF00466">
    <property type="entry name" value="Ribosomal_L10"/>
    <property type="match status" value="1"/>
</dbReference>
<dbReference type="KEGG" id="bbes:BESB_083780"/>
<keyword evidence="3 5" id="KW-0963">Cytoplasm</keyword>
<gene>
    <name evidence="8" type="ORF">BESB_083780</name>
</gene>
<dbReference type="InterPro" id="IPR043164">
    <property type="entry name" value="Ribosomal_uL10-like_insert_sf"/>
</dbReference>
<dbReference type="GO" id="GO:0005730">
    <property type="term" value="C:nucleolus"/>
    <property type="evidence" value="ECO:0007669"/>
    <property type="project" value="UniProtKB-SubCell"/>
</dbReference>
<dbReference type="STRING" id="94643.A0A2A9M5F9"/>
<proteinExistence type="inferred from homology"/>
<evidence type="ECO:0000256" key="4">
    <source>
        <dbReference type="ARBA" id="ARBA00023242"/>
    </source>
</evidence>
<dbReference type="VEuPathDB" id="ToxoDB:BESB_083780"/>
<dbReference type="SUPFAM" id="SSF160369">
    <property type="entry name" value="Ribosomal protein L10-like"/>
    <property type="match status" value="1"/>
</dbReference>
<dbReference type="AlphaFoldDB" id="A0A2A9M5F9"/>
<evidence type="ECO:0000313" key="8">
    <source>
        <dbReference type="EMBL" id="PFH33179.1"/>
    </source>
</evidence>
<keyword evidence="9" id="KW-1185">Reference proteome</keyword>
<dbReference type="InterPro" id="IPR051742">
    <property type="entry name" value="Ribosome_Assembly_uL10"/>
</dbReference>
<dbReference type="InterPro" id="IPR001790">
    <property type="entry name" value="Ribosomal_uL10"/>
</dbReference>
<dbReference type="InterPro" id="IPR033867">
    <property type="entry name" value="Mrt4"/>
</dbReference>
<dbReference type="GO" id="GO:0003723">
    <property type="term" value="F:RNA binding"/>
    <property type="evidence" value="ECO:0007669"/>
    <property type="project" value="TreeGrafter"/>
</dbReference>
<feature type="compositionally biased region" description="Basic residues" evidence="6">
    <location>
        <begin position="1"/>
        <end position="20"/>
    </location>
</feature>
<dbReference type="RefSeq" id="XP_029217188.1">
    <property type="nucleotide sequence ID" value="XM_029366728.1"/>
</dbReference>
<evidence type="ECO:0000256" key="2">
    <source>
        <dbReference type="ARBA" id="ARBA00008889"/>
    </source>
</evidence>
<dbReference type="PANTHER" id="PTHR45841:SF1">
    <property type="entry name" value="MRNA TURNOVER PROTEIN 4 HOMOLOG"/>
    <property type="match status" value="1"/>
</dbReference>
<comment type="subunit">
    <text evidence="5">Associates with the pre-60S ribosomal particle.</text>
</comment>
<evidence type="ECO:0000256" key="3">
    <source>
        <dbReference type="ARBA" id="ARBA00022490"/>
    </source>
</evidence>
<reference evidence="8 9" key="1">
    <citation type="submission" date="2017-09" db="EMBL/GenBank/DDBJ databases">
        <title>Genome sequencing of Besnoitia besnoiti strain Bb-Ger1.</title>
        <authorList>
            <person name="Schares G."/>
            <person name="Venepally P."/>
            <person name="Lorenzi H.A."/>
        </authorList>
    </citation>
    <scope>NUCLEOTIDE SEQUENCE [LARGE SCALE GENOMIC DNA]</scope>
    <source>
        <strain evidence="8 9">Bb-Ger1</strain>
    </source>
</reference>
<dbReference type="EMBL" id="NWUJ01000009">
    <property type="protein sequence ID" value="PFH33179.1"/>
    <property type="molecule type" value="Genomic_DNA"/>
</dbReference>
<dbReference type="InterPro" id="IPR040637">
    <property type="entry name" value="Ribosomal_uL10-like_insert"/>
</dbReference>
<evidence type="ECO:0000256" key="5">
    <source>
        <dbReference type="RuleBase" id="RU364039"/>
    </source>
</evidence>